<reference evidence="4 5" key="1">
    <citation type="journal article" date="2010" name="Cell">
        <title>The genome of Naegleria gruberi illuminates early eukaryotic versatility.</title>
        <authorList>
            <person name="Fritz-Laylin L.K."/>
            <person name="Prochnik S.E."/>
            <person name="Ginger M.L."/>
            <person name="Dacks J.B."/>
            <person name="Carpenter M.L."/>
            <person name="Field M.C."/>
            <person name="Kuo A."/>
            <person name="Paredez A."/>
            <person name="Chapman J."/>
            <person name="Pham J."/>
            <person name="Shu S."/>
            <person name="Neupane R."/>
            <person name="Cipriano M."/>
            <person name="Mancuso J."/>
            <person name="Tu H."/>
            <person name="Salamov A."/>
            <person name="Lindquist E."/>
            <person name="Shapiro H."/>
            <person name="Lucas S."/>
            <person name="Grigoriev I.V."/>
            <person name="Cande W.Z."/>
            <person name="Fulton C."/>
            <person name="Rokhsar D.S."/>
            <person name="Dawson S.C."/>
        </authorList>
    </citation>
    <scope>NUCLEOTIDE SEQUENCE [LARGE SCALE GENOMIC DNA]</scope>
    <source>
        <strain evidence="4 5">NEG-M</strain>
    </source>
</reference>
<evidence type="ECO:0000259" key="3">
    <source>
        <dbReference type="PROSITE" id="PS50097"/>
    </source>
</evidence>
<evidence type="ECO:0000256" key="2">
    <source>
        <dbReference type="SAM" id="Phobius"/>
    </source>
</evidence>
<evidence type="ECO:0000313" key="5">
    <source>
        <dbReference type="Proteomes" id="UP000006671"/>
    </source>
</evidence>
<feature type="domain" description="BTB" evidence="3">
    <location>
        <begin position="975"/>
        <end position="1027"/>
    </location>
</feature>
<organism evidence="5">
    <name type="scientific">Naegleria gruberi</name>
    <name type="common">Amoeba</name>
    <dbReference type="NCBI Taxonomy" id="5762"/>
    <lineage>
        <taxon>Eukaryota</taxon>
        <taxon>Discoba</taxon>
        <taxon>Heterolobosea</taxon>
        <taxon>Tetramitia</taxon>
        <taxon>Eutetramitia</taxon>
        <taxon>Vahlkampfiidae</taxon>
        <taxon>Naegleria</taxon>
    </lineage>
</organism>
<feature type="compositionally biased region" description="Basic and acidic residues" evidence="1">
    <location>
        <begin position="103"/>
        <end position="116"/>
    </location>
</feature>
<dbReference type="OrthoDB" id="10249567at2759"/>
<dbReference type="InParanoid" id="D2VB45"/>
<dbReference type="InterPro" id="IPR011333">
    <property type="entry name" value="SKP1/BTB/POZ_sf"/>
</dbReference>
<dbReference type="SUPFAM" id="SSF54695">
    <property type="entry name" value="POZ domain"/>
    <property type="match status" value="1"/>
</dbReference>
<proteinExistence type="predicted"/>
<keyword evidence="2" id="KW-0812">Transmembrane</keyword>
<dbReference type="Pfam" id="PF00651">
    <property type="entry name" value="BTB"/>
    <property type="match status" value="1"/>
</dbReference>
<dbReference type="PANTHER" id="PTHR24413">
    <property type="entry name" value="SPECKLE-TYPE POZ PROTEIN"/>
    <property type="match status" value="1"/>
</dbReference>
<dbReference type="KEGG" id="ngr:NAEGRDRAFT_88215"/>
<feature type="region of interest" description="Disordered" evidence="1">
    <location>
        <begin position="401"/>
        <end position="468"/>
    </location>
</feature>
<gene>
    <name evidence="4" type="ORF">NAEGRDRAFT_88215</name>
</gene>
<dbReference type="PROSITE" id="PS50097">
    <property type="entry name" value="BTB"/>
    <property type="match status" value="1"/>
</dbReference>
<feature type="non-terminal residue" evidence="4">
    <location>
        <position position="1446"/>
    </location>
</feature>
<accession>D2VB45</accession>
<feature type="compositionally biased region" description="Basic and acidic residues" evidence="1">
    <location>
        <begin position="401"/>
        <end position="421"/>
    </location>
</feature>
<feature type="region of interest" description="Disordered" evidence="1">
    <location>
        <begin position="349"/>
        <end position="378"/>
    </location>
</feature>
<name>D2VB45_NAEGR</name>
<sequence>MIIAIIAALSSSIVIVIVGLLFGVYSSFKIVKPFHNLIDLFASVSNMDLDNIIVLPSPFREVHQLQLHFKTMVVKIKQYRCFIPPHLLAQIDAEGAGDENDRDFEKPSIRAAKDHNTTQSSLRSGKSSRHSGISRSGNATSNYHSTSNQSSFRPVSKSLFKLGLEKKKITVANFYFVGLDYCMENLSDSELVTVMSDYFEVIQKVAKLTLGQLGSFEDNSMTISWNSTSEVSNHEEKGVASSHQILLKLSQLKETKWKKKEHLVKKDLLQNVDFRASILTQVCRCGTQEIKTYSIVGSYLHNLHKIMKHGLKLNVKLIASEETLFKSNDTHQHRLVGVKKVLSPDETSAEFFSDSQKKKQKQKKAKKEKELWGDDVSPMPTTMKDYFAQLSQDCSEQEATILDHEPVQHCKKERNPPSEKKKEKKKNAQPASSSVAATSSDVVDNDENNETDRGKTQESKKKKQMSNSDYLELLESSLDDEEKMIYSNSSRITTTAAMTSYIYATPYKVLPPVQPPKRIELPPTFDKIEDLLKELSLTFEYFKVQDNSTSKTIYLEKLVHMTDSLSKKCFQKADKNAIFMLGGLNFVCVLFAYFASGENENEQYEKIINSLSYVLYRFSDHNRARSAMLTTGVFYSLWYVGGLSKNISTLSHVNEVIDLLGGQLSIGFELSNLLTKSNSQLLDISYISTEKTVDSSSQTIYSDGFTFPDTFLGVGTDFVSLSENNFPIQLHYSIIISRTSNFLSDFCVKWDPTTGQVVENSKNPGFYLMKDSNISWYALLKFVQLLYTDKISVCKEERERELKNRNSIFESKLVSEGFPRLLTTLRNQKTRENAINCMSTLTSMEDHEECDNGGLFDEFDNELVNDELNYFFGKPLNYWYLPKPKENNFSTDFLRKKEKIRQQAILLSGLEQDLGSLYVEMISSQTFKAEEAKALSFYPNVKVMLADTLGEIDHILEEHINSIPVLKNIIDCKGFYLHKSILATRSEFMKKLMQYDLEQTENGMDVVYINNFSLSTLFTVFQFMYGGLSEEGFPLLFTENLVECFLAADMFLLFGLKKYAEQKICEQITLESVQDLYHISIIYNSDLIKDKCIEIMSKNNIIYESDIKKLNSTGSNGKSLSDVLKNDRESLLKNPIQLIQLIHHEIDHMVEKSRKIEGELSTHFLNKDSSMFVKKEDDDKNSSSPITMISQFVEKLNGSEGGVLASFPINTELVEKFKGSSDILLKAFDTIKDHLGDGSLVSGGCMFSIVACCVAAMLEEIENNAKEEWQKLYSEAKETIDEFKQKISSTLVETIAKLKEIGTETLNEIKRSIQKGCELASSFPKEVREEIENIAKRHLEEFKNVTNLMKHLKEKNFLTNQFEQFHQEFKALVTSFADRFIKELLGNIIGTIVKFFKSIAQVFRGLIKESFGIIIEIVKKIFEFVKSAPERLRKIFDFSGNCMAML</sequence>
<evidence type="ECO:0000313" key="4">
    <source>
        <dbReference type="EMBL" id="EFC46062.1"/>
    </source>
</evidence>
<dbReference type="VEuPathDB" id="AmoebaDB:NAEGRDRAFT_88215"/>
<dbReference type="GeneID" id="8848521"/>
<protein>
    <submittedName>
        <fullName evidence="4">Predicted protein</fullName>
    </submittedName>
</protein>
<keyword evidence="2" id="KW-0472">Membrane</keyword>
<evidence type="ECO:0000256" key="1">
    <source>
        <dbReference type="SAM" id="MobiDB-lite"/>
    </source>
</evidence>
<dbReference type="Proteomes" id="UP000006671">
    <property type="component" value="Unassembled WGS sequence"/>
</dbReference>
<feature type="compositionally biased region" description="Basic and acidic residues" evidence="1">
    <location>
        <begin position="450"/>
        <end position="459"/>
    </location>
</feature>
<feature type="compositionally biased region" description="Low complexity" evidence="1">
    <location>
        <begin position="431"/>
        <end position="442"/>
    </location>
</feature>
<dbReference type="SMART" id="SM00225">
    <property type="entry name" value="BTB"/>
    <property type="match status" value="1"/>
</dbReference>
<keyword evidence="5" id="KW-1185">Reference proteome</keyword>
<dbReference type="STRING" id="5762.D2VB45"/>
<dbReference type="RefSeq" id="XP_002678806.1">
    <property type="nucleotide sequence ID" value="XM_002678760.1"/>
</dbReference>
<feature type="transmembrane region" description="Helical" evidence="2">
    <location>
        <begin position="6"/>
        <end position="25"/>
    </location>
</feature>
<feature type="compositionally biased region" description="Polar residues" evidence="1">
    <location>
        <begin position="133"/>
        <end position="151"/>
    </location>
</feature>
<feature type="region of interest" description="Disordered" evidence="1">
    <location>
        <begin position="97"/>
        <end position="151"/>
    </location>
</feature>
<dbReference type="InterPro" id="IPR000210">
    <property type="entry name" value="BTB/POZ_dom"/>
</dbReference>
<keyword evidence="2" id="KW-1133">Transmembrane helix</keyword>
<dbReference type="CDD" id="cd18186">
    <property type="entry name" value="BTB_POZ_ZBTB_KLHL-like"/>
    <property type="match status" value="1"/>
</dbReference>
<dbReference type="Gene3D" id="3.30.710.10">
    <property type="entry name" value="Potassium Channel Kv1.1, Chain A"/>
    <property type="match status" value="1"/>
</dbReference>
<dbReference type="EMBL" id="GG738860">
    <property type="protein sequence ID" value="EFC46062.1"/>
    <property type="molecule type" value="Genomic_DNA"/>
</dbReference>